<dbReference type="PANTHER" id="PTHR10302">
    <property type="entry name" value="SINGLE-STRANDED DNA-BINDING PROTEIN"/>
    <property type="match status" value="1"/>
</dbReference>
<comment type="subunit">
    <text evidence="2">Homotetramer.</text>
</comment>
<dbReference type="SUPFAM" id="SSF50249">
    <property type="entry name" value="Nucleic acid-binding proteins"/>
    <property type="match status" value="1"/>
</dbReference>
<evidence type="ECO:0000256" key="4">
    <source>
        <dbReference type="SAM" id="MobiDB-lite"/>
    </source>
</evidence>
<evidence type="ECO:0000256" key="3">
    <source>
        <dbReference type="RuleBase" id="RU000524"/>
    </source>
</evidence>
<dbReference type="PROSITE" id="PS50935">
    <property type="entry name" value="SSB"/>
    <property type="match status" value="1"/>
</dbReference>
<dbReference type="Proteomes" id="UP000509414">
    <property type="component" value="Chromosome"/>
</dbReference>
<dbReference type="InterPro" id="IPR000424">
    <property type="entry name" value="Primosome_PriB/ssb"/>
</dbReference>
<dbReference type="PANTHER" id="PTHR10302:SF27">
    <property type="entry name" value="SINGLE-STRANDED DNA-BINDING PROTEIN"/>
    <property type="match status" value="1"/>
</dbReference>
<dbReference type="KEGG" id="cinf:CINF_0198"/>
<dbReference type="GO" id="GO:0003697">
    <property type="term" value="F:single-stranded DNA binding"/>
    <property type="evidence" value="ECO:0007669"/>
    <property type="project" value="UniProtKB-UniRule"/>
</dbReference>
<feature type="compositionally biased region" description="Low complexity" evidence="4">
    <location>
        <begin position="113"/>
        <end position="164"/>
    </location>
</feature>
<evidence type="ECO:0000313" key="5">
    <source>
        <dbReference type="EMBL" id="QLI04747.1"/>
    </source>
</evidence>
<reference evidence="5 6" key="1">
    <citation type="submission" date="2020-02" db="EMBL/GenBank/DDBJ databases">
        <title>Complete genome sequence of the novel Campylobacter species Candidatus Campylobacter infans.</title>
        <authorList>
            <person name="Duim B."/>
            <person name="Zomer A."/>
            <person name="van der Graaf L."/>
            <person name="Wagenaar J."/>
        </authorList>
    </citation>
    <scope>NUCLEOTIDE SEQUENCE [LARGE SCALE GENOMIC DNA]</scope>
    <source>
        <strain evidence="5 6">19S00001</strain>
    </source>
</reference>
<dbReference type="GO" id="GO:0006260">
    <property type="term" value="P:DNA replication"/>
    <property type="evidence" value="ECO:0007669"/>
    <property type="project" value="InterPro"/>
</dbReference>
<evidence type="ECO:0000256" key="1">
    <source>
        <dbReference type="ARBA" id="ARBA00023125"/>
    </source>
</evidence>
<keyword evidence="6" id="KW-1185">Reference proteome</keyword>
<dbReference type="EMBL" id="CP049075">
    <property type="protein sequence ID" value="QLI04747.1"/>
    <property type="molecule type" value="Genomic_DNA"/>
</dbReference>
<evidence type="ECO:0000313" key="6">
    <source>
        <dbReference type="Proteomes" id="UP000509414"/>
    </source>
</evidence>
<organism evidence="5 6">
    <name type="scientific">Candidatus Campylobacter infans</name>
    <dbReference type="NCBI Taxonomy" id="2561898"/>
    <lineage>
        <taxon>Bacteria</taxon>
        <taxon>Pseudomonadati</taxon>
        <taxon>Campylobacterota</taxon>
        <taxon>Epsilonproteobacteria</taxon>
        <taxon>Campylobacterales</taxon>
        <taxon>Campylobacteraceae</taxon>
        <taxon>Campylobacter</taxon>
    </lineage>
</organism>
<dbReference type="RefSeq" id="WP_179975422.1">
    <property type="nucleotide sequence ID" value="NZ_CP049075.1"/>
</dbReference>
<dbReference type="Gene3D" id="2.40.50.140">
    <property type="entry name" value="Nucleic acid-binding proteins"/>
    <property type="match status" value="1"/>
</dbReference>
<protein>
    <recommendedName>
        <fullName evidence="2 3">Single-stranded DNA-binding protein</fullName>
        <shortName evidence="2">SSB</shortName>
    </recommendedName>
</protein>
<keyword evidence="1 2" id="KW-0238">DNA-binding</keyword>
<name>A0A7H9CEY1_9BACT</name>
<accession>A0A7H9CEY1</accession>
<comment type="caution">
    <text evidence="2">Lacks conserved residue(s) required for the propagation of feature annotation.</text>
</comment>
<dbReference type="CDD" id="cd04496">
    <property type="entry name" value="SSB_OBF"/>
    <property type="match status" value="1"/>
</dbReference>
<dbReference type="NCBIfam" id="TIGR00621">
    <property type="entry name" value="ssb"/>
    <property type="match status" value="1"/>
</dbReference>
<dbReference type="HAMAP" id="MF_00984">
    <property type="entry name" value="SSB"/>
    <property type="match status" value="1"/>
</dbReference>
<dbReference type="GO" id="GO:0009295">
    <property type="term" value="C:nucleoid"/>
    <property type="evidence" value="ECO:0007669"/>
    <property type="project" value="TreeGrafter"/>
</dbReference>
<gene>
    <name evidence="5" type="primary">ssb</name>
    <name evidence="5" type="ORF">CINF_0198</name>
</gene>
<dbReference type="InterPro" id="IPR012340">
    <property type="entry name" value="NA-bd_OB-fold"/>
</dbReference>
<dbReference type="AlphaFoldDB" id="A0A7H9CEY1"/>
<dbReference type="Pfam" id="PF00436">
    <property type="entry name" value="SSB"/>
    <property type="match status" value="1"/>
</dbReference>
<proteinExistence type="inferred from homology"/>
<feature type="compositionally biased region" description="Polar residues" evidence="4">
    <location>
        <begin position="165"/>
        <end position="186"/>
    </location>
</feature>
<dbReference type="InterPro" id="IPR011344">
    <property type="entry name" value="ssDNA-bd"/>
</dbReference>
<sequence>MSFNKVILVGNLTRAPELKYTANKGTAVVKTAIAVNRVTTINGEKQEEVCFVDLTFWGRTAEVANQYLQKGSKVLIEGRLVLEQWQDQNGQNRSRHSITVESMQMLDKKEQNGEQGYGYNQNTNYNPNPSYQNNGYNANQNPNYNSGYNPNQNPSYQNNSYNQNATKQNHEPNTNHAQTKQAQENLPSYDVDNDEIPF</sequence>
<feature type="region of interest" description="Disordered" evidence="4">
    <location>
        <begin position="113"/>
        <end position="198"/>
    </location>
</feature>
<evidence type="ECO:0000256" key="2">
    <source>
        <dbReference type="HAMAP-Rule" id="MF_00984"/>
    </source>
</evidence>